<keyword evidence="5" id="KW-1185">Reference proteome</keyword>
<dbReference type="Proteomes" id="UP001501166">
    <property type="component" value="Unassembled WGS sequence"/>
</dbReference>
<organism evidence="4 5">
    <name type="scientific">Alkalibacterium iburiense</name>
    <dbReference type="NCBI Taxonomy" id="290589"/>
    <lineage>
        <taxon>Bacteria</taxon>
        <taxon>Bacillati</taxon>
        <taxon>Bacillota</taxon>
        <taxon>Bacilli</taxon>
        <taxon>Lactobacillales</taxon>
        <taxon>Carnobacteriaceae</taxon>
        <taxon>Alkalibacterium</taxon>
    </lineage>
</organism>
<dbReference type="PANTHER" id="PTHR46558:SF3">
    <property type="entry name" value="TRANSCRIPTIONAL REGULATOR"/>
    <property type="match status" value="1"/>
</dbReference>
<protein>
    <submittedName>
        <fullName evidence="4">Helix-turn-helix domain-containing protein</fullName>
    </submittedName>
</protein>
<dbReference type="Gene3D" id="1.10.260.40">
    <property type="entry name" value="lambda repressor-like DNA-binding domains"/>
    <property type="match status" value="1"/>
</dbReference>
<dbReference type="SMART" id="SM00530">
    <property type="entry name" value="HTH_XRE"/>
    <property type="match status" value="1"/>
</dbReference>
<keyword evidence="2" id="KW-0472">Membrane</keyword>
<keyword evidence="2" id="KW-1133">Transmembrane helix</keyword>
<evidence type="ECO:0000313" key="4">
    <source>
        <dbReference type="EMBL" id="GAA0364809.1"/>
    </source>
</evidence>
<name>A0ABP3HAG7_9LACT</name>
<evidence type="ECO:0000259" key="3">
    <source>
        <dbReference type="PROSITE" id="PS50943"/>
    </source>
</evidence>
<comment type="caution">
    <text evidence="4">The sequence shown here is derived from an EMBL/GenBank/DDBJ whole genome shotgun (WGS) entry which is preliminary data.</text>
</comment>
<feature type="domain" description="HTH cro/C1-type" evidence="3">
    <location>
        <begin position="6"/>
        <end position="60"/>
    </location>
</feature>
<evidence type="ECO:0000256" key="2">
    <source>
        <dbReference type="SAM" id="Phobius"/>
    </source>
</evidence>
<dbReference type="SUPFAM" id="SSF47413">
    <property type="entry name" value="lambda repressor-like DNA-binding domains"/>
    <property type="match status" value="1"/>
</dbReference>
<keyword evidence="2" id="KW-0812">Transmembrane</keyword>
<sequence length="177" mass="19648">MLGENIKKLRKSKGLSQEELSIKLNVVRQTVSKWENGLSVPDSSMLISLAEELDTFVSELLGEPVTAPATDDLKTISEKLEVINLQLAKRSMTKVKTTRWVLILVCVLIVMVFVALAVINGSYLGWNYNNPELAVAGTILHGFEFVFVRVAPIAFLSSVVGIIMTYKKRYNSSLICE</sequence>
<dbReference type="Pfam" id="PF01381">
    <property type="entry name" value="HTH_3"/>
    <property type="match status" value="1"/>
</dbReference>
<dbReference type="InterPro" id="IPR001387">
    <property type="entry name" value="Cro/C1-type_HTH"/>
</dbReference>
<dbReference type="CDD" id="cd00093">
    <property type="entry name" value="HTH_XRE"/>
    <property type="match status" value="1"/>
</dbReference>
<dbReference type="PROSITE" id="PS50943">
    <property type="entry name" value="HTH_CROC1"/>
    <property type="match status" value="1"/>
</dbReference>
<dbReference type="RefSeq" id="WP_343755551.1">
    <property type="nucleotide sequence ID" value="NZ_BAAACW010000103.1"/>
</dbReference>
<reference evidence="5" key="1">
    <citation type="journal article" date="2019" name="Int. J. Syst. Evol. Microbiol.">
        <title>The Global Catalogue of Microorganisms (GCM) 10K type strain sequencing project: providing services to taxonomists for standard genome sequencing and annotation.</title>
        <authorList>
            <consortium name="The Broad Institute Genomics Platform"/>
            <consortium name="The Broad Institute Genome Sequencing Center for Infectious Disease"/>
            <person name="Wu L."/>
            <person name="Ma J."/>
        </authorList>
    </citation>
    <scope>NUCLEOTIDE SEQUENCE [LARGE SCALE GENOMIC DNA]</scope>
    <source>
        <strain evidence="5">JCM 12662</strain>
    </source>
</reference>
<gene>
    <name evidence="4" type="ORF">GCM10008932_16390</name>
</gene>
<evidence type="ECO:0000313" key="5">
    <source>
        <dbReference type="Proteomes" id="UP001501166"/>
    </source>
</evidence>
<feature type="transmembrane region" description="Helical" evidence="2">
    <location>
        <begin position="146"/>
        <end position="166"/>
    </location>
</feature>
<evidence type="ECO:0000256" key="1">
    <source>
        <dbReference type="ARBA" id="ARBA00023125"/>
    </source>
</evidence>
<keyword evidence="1" id="KW-0238">DNA-binding</keyword>
<dbReference type="PANTHER" id="PTHR46558">
    <property type="entry name" value="TRACRIPTIONAL REGULATORY PROTEIN-RELATED-RELATED"/>
    <property type="match status" value="1"/>
</dbReference>
<accession>A0ABP3HAG7</accession>
<feature type="transmembrane region" description="Helical" evidence="2">
    <location>
        <begin position="100"/>
        <end position="126"/>
    </location>
</feature>
<proteinExistence type="predicted"/>
<dbReference type="InterPro" id="IPR010982">
    <property type="entry name" value="Lambda_DNA-bd_dom_sf"/>
</dbReference>
<dbReference type="EMBL" id="BAAACW010000103">
    <property type="protein sequence ID" value="GAA0364809.1"/>
    <property type="molecule type" value="Genomic_DNA"/>
</dbReference>